<dbReference type="EMBL" id="BPLQ01000575">
    <property type="protein sequence ID" value="GIX73063.1"/>
    <property type="molecule type" value="Genomic_DNA"/>
</dbReference>
<reference evidence="2 3" key="1">
    <citation type="submission" date="2021-06" db="EMBL/GenBank/DDBJ databases">
        <title>Caerostris darwini draft genome.</title>
        <authorList>
            <person name="Kono N."/>
            <person name="Arakawa K."/>
        </authorList>
    </citation>
    <scope>NUCLEOTIDE SEQUENCE [LARGE SCALE GENOMIC DNA]</scope>
</reference>
<feature type="compositionally biased region" description="Basic and acidic residues" evidence="1">
    <location>
        <begin position="24"/>
        <end position="39"/>
    </location>
</feature>
<feature type="region of interest" description="Disordered" evidence="1">
    <location>
        <begin position="1"/>
        <end position="39"/>
    </location>
</feature>
<protein>
    <submittedName>
        <fullName evidence="2">Uncharacterized protein</fullName>
    </submittedName>
</protein>
<comment type="caution">
    <text evidence="2">The sequence shown here is derived from an EMBL/GenBank/DDBJ whole genome shotgun (WGS) entry which is preliminary data.</text>
</comment>
<proteinExistence type="predicted"/>
<organism evidence="2 3">
    <name type="scientific">Caerostris darwini</name>
    <dbReference type="NCBI Taxonomy" id="1538125"/>
    <lineage>
        <taxon>Eukaryota</taxon>
        <taxon>Metazoa</taxon>
        <taxon>Ecdysozoa</taxon>
        <taxon>Arthropoda</taxon>
        <taxon>Chelicerata</taxon>
        <taxon>Arachnida</taxon>
        <taxon>Araneae</taxon>
        <taxon>Araneomorphae</taxon>
        <taxon>Entelegynae</taxon>
        <taxon>Araneoidea</taxon>
        <taxon>Araneidae</taxon>
        <taxon>Caerostris</taxon>
    </lineage>
</organism>
<keyword evidence="3" id="KW-1185">Reference proteome</keyword>
<gene>
    <name evidence="2" type="ORF">CDAR_440701</name>
</gene>
<dbReference type="AlphaFoldDB" id="A0AAV4ML20"/>
<dbReference type="Proteomes" id="UP001054837">
    <property type="component" value="Unassembled WGS sequence"/>
</dbReference>
<sequence length="73" mass="8765">MKYMRRPIRSIGQQTGLGRSGVDFQRRERESHSTSRMQGRERTFPTKYWRQFGNALSVISLWVRYSFCEIFSL</sequence>
<evidence type="ECO:0000256" key="1">
    <source>
        <dbReference type="SAM" id="MobiDB-lite"/>
    </source>
</evidence>
<evidence type="ECO:0000313" key="2">
    <source>
        <dbReference type="EMBL" id="GIX73063.1"/>
    </source>
</evidence>
<name>A0AAV4ML20_9ARAC</name>
<evidence type="ECO:0000313" key="3">
    <source>
        <dbReference type="Proteomes" id="UP001054837"/>
    </source>
</evidence>
<accession>A0AAV4ML20</accession>